<dbReference type="InterPro" id="IPR000626">
    <property type="entry name" value="Ubiquitin-like_dom"/>
</dbReference>
<comment type="caution">
    <text evidence="8">The sequence shown here is derived from an EMBL/GenBank/DDBJ whole genome shotgun (WGS) entry which is preliminary data.</text>
</comment>
<sequence>MTMDAMVKITVKNVYQRSQSIFLDIPSESTILELKERLEEHVEAPPKHQRLIFGGKVCDNTQKLAEILKRMEAHEVYTFHVLVSNPDNLKPPSAEASSKSPEPTAPAPREVVPPPPAPTTTPTAMFSIPTPPTPSLFPFPPSFTPQAPTEPPQTPPCTPGMPEVQTVQLQHYLAQQETLLLMQIQFLRHIQECQQLFGHQQGSTESHFANVTTFTTRTYTVYTENANAAAQPADVPPNPWTRRFQAVRAVVMLLDFKLAVKMIVMMYIIGQDLPWSRLYLLIGISCFIYLYLTGILNKIYDILKGNNPDAPTPIPNAENNNEFEVPNIPTTPTAPFLTIPVEGGWWKDLQIFFMGLFVSLLPSWRPQATPDAEPVVDAPVQDVLVAQD</sequence>
<dbReference type="PANTHER" id="PTHR12943">
    <property type="entry name" value="HOMOCYSTEINE-RESPONSIVE ENDOPLASMIC RETICULUM-RESIDENT UNIQUITIN-LIKE DOMAIN HERPUD PROTEIN FAMILY MEMBER"/>
    <property type="match status" value="1"/>
</dbReference>
<dbReference type="AlphaFoldDB" id="A0A1W0ACP0"/>
<evidence type="ECO:0000256" key="1">
    <source>
        <dbReference type="ARBA" id="ARBA00004370"/>
    </source>
</evidence>
<accession>A0A1W0ACP0</accession>
<keyword evidence="2 6" id="KW-0812">Transmembrane</keyword>
<evidence type="ECO:0000313" key="9">
    <source>
        <dbReference type="Proteomes" id="UP000243217"/>
    </source>
</evidence>
<feature type="compositionally biased region" description="Pro residues" evidence="5">
    <location>
        <begin position="129"/>
        <end position="157"/>
    </location>
</feature>
<name>A0A1W0ACP0_9STRA</name>
<dbReference type="SUPFAM" id="SSF54236">
    <property type="entry name" value="Ubiquitin-like"/>
    <property type="match status" value="1"/>
</dbReference>
<comment type="subcellular location">
    <subcellularLocation>
        <location evidence="1">Membrane</location>
    </subcellularLocation>
</comment>
<keyword evidence="9" id="KW-1185">Reference proteome</keyword>
<evidence type="ECO:0000259" key="7">
    <source>
        <dbReference type="PROSITE" id="PS50053"/>
    </source>
</evidence>
<dbReference type="GO" id="GO:0030968">
    <property type="term" value="P:endoplasmic reticulum unfolded protein response"/>
    <property type="evidence" value="ECO:0007669"/>
    <property type="project" value="TreeGrafter"/>
</dbReference>
<dbReference type="Pfam" id="PF00240">
    <property type="entry name" value="ubiquitin"/>
    <property type="match status" value="1"/>
</dbReference>
<proteinExistence type="predicted"/>
<evidence type="ECO:0000313" key="8">
    <source>
        <dbReference type="EMBL" id="OQS07991.1"/>
    </source>
</evidence>
<feature type="transmembrane region" description="Helical" evidence="6">
    <location>
        <begin position="249"/>
        <end position="270"/>
    </location>
</feature>
<evidence type="ECO:0000256" key="2">
    <source>
        <dbReference type="ARBA" id="ARBA00022692"/>
    </source>
</evidence>
<feature type="region of interest" description="Disordered" evidence="5">
    <location>
        <begin position="85"/>
        <end position="157"/>
    </location>
</feature>
<organism evidence="8 9">
    <name type="scientific">Thraustotheca clavata</name>
    <dbReference type="NCBI Taxonomy" id="74557"/>
    <lineage>
        <taxon>Eukaryota</taxon>
        <taxon>Sar</taxon>
        <taxon>Stramenopiles</taxon>
        <taxon>Oomycota</taxon>
        <taxon>Saprolegniomycetes</taxon>
        <taxon>Saprolegniales</taxon>
        <taxon>Achlyaceae</taxon>
        <taxon>Thraustotheca</taxon>
    </lineage>
</organism>
<dbReference type="PROSITE" id="PS50053">
    <property type="entry name" value="UBIQUITIN_2"/>
    <property type="match status" value="1"/>
</dbReference>
<dbReference type="EMBL" id="JNBS01000012">
    <property type="protein sequence ID" value="OQS07991.1"/>
    <property type="molecule type" value="Genomic_DNA"/>
</dbReference>
<dbReference type="InterPro" id="IPR029071">
    <property type="entry name" value="Ubiquitin-like_domsf"/>
</dbReference>
<keyword evidence="4 6" id="KW-0472">Membrane</keyword>
<dbReference type="Gene3D" id="3.10.20.90">
    <property type="entry name" value="Phosphatidylinositol 3-kinase Catalytic Subunit, Chain A, domain 1"/>
    <property type="match status" value="1"/>
</dbReference>
<feature type="transmembrane region" description="Helical" evidence="6">
    <location>
        <begin position="276"/>
        <end position="296"/>
    </location>
</feature>
<dbReference type="Proteomes" id="UP000243217">
    <property type="component" value="Unassembled WGS sequence"/>
</dbReference>
<dbReference type="InterPro" id="IPR039751">
    <property type="entry name" value="HERPUD1/2"/>
</dbReference>
<evidence type="ECO:0000256" key="3">
    <source>
        <dbReference type="ARBA" id="ARBA00022989"/>
    </source>
</evidence>
<evidence type="ECO:0000256" key="5">
    <source>
        <dbReference type="SAM" id="MobiDB-lite"/>
    </source>
</evidence>
<keyword evidence="3 6" id="KW-1133">Transmembrane helix</keyword>
<dbReference type="OrthoDB" id="21589at2759"/>
<dbReference type="STRING" id="74557.A0A1W0ACP0"/>
<evidence type="ECO:0000256" key="6">
    <source>
        <dbReference type="SAM" id="Phobius"/>
    </source>
</evidence>
<feature type="domain" description="Ubiquitin-like" evidence="7">
    <location>
        <begin position="7"/>
        <end position="66"/>
    </location>
</feature>
<dbReference type="PANTHER" id="PTHR12943:SF27">
    <property type="entry name" value="HOMOCYSTEINE-INDUCED ENDOPLASMIC RETICULUM PROTEIN, ISOFORM A"/>
    <property type="match status" value="1"/>
</dbReference>
<feature type="compositionally biased region" description="Pro residues" evidence="5">
    <location>
        <begin position="103"/>
        <end position="119"/>
    </location>
</feature>
<reference evidence="8 9" key="1">
    <citation type="journal article" date="2014" name="Genome Biol. Evol.">
        <title>The secreted proteins of Achlya hypogyna and Thraustotheca clavata identify the ancestral oomycete secretome and reveal gene acquisitions by horizontal gene transfer.</title>
        <authorList>
            <person name="Misner I."/>
            <person name="Blouin N."/>
            <person name="Leonard G."/>
            <person name="Richards T.A."/>
            <person name="Lane C.E."/>
        </authorList>
    </citation>
    <scope>NUCLEOTIDE SEQUENCE [LARGE SCALE GENOMIC DNA]</scope>
    <source>
        <strain evidence="8 9">ATCC 34112</strain>
    </source>
</reference>
<dbReference type="SMART" id="SM00213">
    <property type="entry name" value="UBQ"/>
    <property type="match status" value="1"/>
</dbReference>
<evidence type="ECO:0000256" key="4">
    <source>
        <dbReference type="ARBA" id="ARBA00023136"/>
    </source>
</evidence>
<protein>
    <recommendedName>
        <fullName evidence="7">Ubiquitin-like domain-containing protein</fullName>
    </recommendedName>
</protein>
<gene>
    <name evidence="8" type="ORF">THRCLA_00026</name>
</gene>
<dbReference type="GO" id="GO:0016020">
    <property type="term" value="C:membrane"/>
    <property type="evidence" value="ECO:0007669"/>
    <property type="project" value="UniProtKB-SubCell"/>
</dbReference>
<feature type="compositionally biased region" description="Low complexity" evidence="5">
    <location>
        <begin position="90"/>
        <end position="102"/>
    </location>
</feature>